<evidence type="ECO:0000256" key="1">
    <source>
        <dbReference type="ARBA" id="ARBA00022448"/>
    </source>
</evidence>
<gene>
    <name evidence="6" type="ORF">ACFFF7_05880</name>
</gene>
<dbReference type="Pfam" id="PF01152">
    <property type="entry name" value="Bac_globin"/>
    <property type="match status" value="1"/>
</dbReference>
<dbReference type="EMBL" id="JBHLTL010000001">
    <property type="protein sequence ID" value="MFC0588938.1"/>
    <property type="molecule type" value="Genomic_DNA"/>
</dbReference>
<evidence type="ECO:0000256" key="4">
    <source>
        <dbReference type="ARBA" id="ARBA00023004"/>
    </source>
</evidence>
<comment type="caution">
    <text evidence="6">The sequence shown here is derived from an EMBL/GenBank/DDBJ whole genome shotgun (WGS) entry which is preliminary data.</text>
</comment>
<dbReference type="InterPro" id="IPR001486">
    <property type="entry name" value="Hemoglobin_trunc"/>
</dbReference>
<evidence type="ECO:0000256" key="5">
    <source>
        <dbReference type="SAM" id="SignalP"/>
    </source>
</evidence>
<evidence type="ECO:0000256" key="2">
    <source>
        <dbReference type="ARBA" id="ARBA00022617"/>
    </source>
</evidence>
<protein>
    <submittedName>
        <fullName evidence="6">Group 1 truncated hemoglobin</fullName>
    </submittedName>
</protein>
<sequence>MIWMSWAAMLISLAPVTTAEQPVDPYPQNDANAGAQPFDGQAMWRAFHEADGVSRIVDEAIDLSQSDPHISDIFRNRDLVRLRRTLKEQFCYILNGGCHYSGRTMQAAHKDMGIQTADMGALVEHLQAAMRHEHISYRAQNRLLAKLAPMKRTVVKQ</sequence>
<keyword evidence="4" id="KW-0408">Iron</keyword>
<dbReference type="InterPro" id="IPR009050">
    <property type="entry name" value="Globin-like_sf"/>
</dbReference>
<dbReference type="CDD" id="cd00454">
    <property type="entry name" value="TrHb1_N"/>
    <property type="match status" value="1"/>
</dbReference>
<organism evidence="6 7">
    <name type="scientific">Novosphingobium aquiterrae</name>
    <dbReference type="NCBI Taxonomy" id="624388"/>
    <lineage>
        <taxon>Bacteria</taxon>
        <taxon>Pseudomonadati</taxon>
        <taxon>Pseudomonadota</taxon>
        <taxon>Alphaproteobacteria</taxon>
        <taxon>Sphingomonadales</taxon>
        <taxon>Sphingomonadaceae</taxon>
        <taxon>Novosphingobium</taxon>
    </lineage>
</organism>
<reference evidence="6 7" key="1">
    <citation type="submission" date="2024-09" db="EMBL/GenBank/DDBJ databases">
        <authorList>
            <person name="Sun Q."/>
            <person name="Mori K."/>
        </authorList>
    </citation>
    <scope>NUCLEOTIDE SEQUENCE [LARGE SCALE GENOMIC DNA]</scope>
    <source>
        <strain evidence="6 7">NCAIM B.02537</strain>
    </source>
</reference>
<feature type="signal peptide" evidence="5">
    <location>
        <begin position="1"/>
        <end position="19"/>
    </location>
</feature>
<proteinExistence type="predicted"/>
<dbReference type="SUPFAM" id="SSF46458">
    <property type="entry name" value="Globin-like"/>
    <property type="match status" value="1"/>
</dbReference>
<keyword evidence="7" id="KW-1185">Reference proteome</keyword>
<evidence type="ECO:0000256" key="3">
    <source>
        <dbReference type="ARBA" id="ARBA00022723"/>
    </source>
</evidence>
<dbReference type="Gene3D" id="1.10.490.10">
    <property type="entry name" value="Globins"/>
    <property type="match status" value="1"/>
</dbReference>
<keyword evidence="2" id="KW-0349">Heme</keyword>
<accession>A0ABV6PIL9</accession>
<feature type="chain" id="PRO_5045455287" evidence="5">
    <location>
        <begin position="20"/>
        <end position="157"/>
    </location>
</feature>
<keyword evidence="1" id="KW-0813">Transport</keyword>
<evidence type="ECO:0000313" key="6">
    <source>
        <dbReference type="EMBL" id="MFC0588938.1"/>
    </source>
</evidence>
<keyword evidence="5" id="KW-0732">Signal</keyword>
<dbReference type="RefSeq" id="WP_379480426.1">
    <property type="nucleotide sequence ID" value="NZ_JBHLTL010000001.1"/>
</dbReference>
<dbReference type="InterPro" id="IPR012292">
    <property type="entry name" value="Globin/Proto"/>
</dbReference>
<keyword evidence="3" id="KW-0479">Metal-binding</keyword>
<dbReference type="Proteomes" id="UP001589943">
    <property type="component" value="Unassembled WGS sequence"/>
</dbReference>
<name>A0ABV6PIL9_9SPHN</name>
<evidence type="ECO:0000313" key="7">
    <source>
        <dbReference type="Proteomes" id="UP001589943"/>
    </source>
</evidence>